<feature type="binding site" evidence="9">
    <location>
        <position position="101"/>
    </location>
    <ligand>
        <name>Fe(2+)</name>
        <dbReference type="ChEBI" id="CHEBI:29033"/>
    </ligand>
</feature>
<feature type="site" description="May play a role in transmitting local conformational changes" evidence="9">
    <location>
        <position position="104"/>
    </location>
</feature>
<gene>
    <name evidence="9" type="primary">mtnD</name>
    <name evidence="10" type="ORF">SAMN05444955_12231</name>
</gene>
<comment type="cofactor">
    <cofactor evidence="9">
        <name>Fe(2+)</name>
        <dbReference type="ChEBI" id="CHEBI:29033"/>
    </cofactor>
    <text evidence="9">Binds 1 Fe(2+) cation per monomer.</text>
</comment>
<comment type="subunit">
    <text evidence="9">Monomer.</text>
</comment>
<dbReference type="PANTHER" id="PTHR23418">
    <property type="entry name" value="ACIREDUCTONE DIOXYGENASE"/>
    <property type="match status" value="1"/>
</dbReference>
<dbReference type="GO" id="GO:0019509">
    <property type="term" value="P:L-methionine salvage from methylthioadenosine"/>
    <property type="evidence" value="ECO:0007669"/>
    <property type="project" value="UniProtKB-UniRule"/>
</dbReference>
<protein>
    <recommendedName>
        <fullName evidence="9">Acireductone dioxygenase</fullName>
    </recommendedName>
    <alternativeName>
        <fullName evidence="9">1,2-dihydroxy-3-keto-5-methylthiopentene dioxygenase</fullName>
        <shortName evidence="9">DHK-MTPene dioxygenase</shortName>
    </alternativeName>
    <alternativeName>
        <fullName evidence="9">Acireductone dioxygenase (Fe(2+)-requiring)</fullName>
        <shortName evidence="9">ARD'</shortName>
        <shortName evidence="9">Fe-ARD</shortName>
        <ecNumber evidence="9">1.13.11.54</ecNumber>
    </alternativeName>
    <alternativeName>
        <fullName evidence="9">Acireductone dioxygenase (Ni(2+)-requiring)</fullName>
        <shortName evidence="9">ARD</shortName>
        <shortName evidence="9">Ni-ARD</shortName>
        <ecNumber evidence="9">1.13.11.53</ecNumber>
    </alternativeName>
</protein>
<keyword evidence="11" id="KW-1185">Reference proteome</keyword>
<reference evidence="10 11" key="1">
    <citation type="submission" date="2016-10" db="EMBL/GenBank/DDBJ databases">
        <authorList>
            <person name="de Groot N.N."/>
        </authorList>
    </citation>
    <scope>NUCLEOTIDE SEQUENCE [LARGE SCALE GENOMIC DNA]</scope>
    <source>
        <strain evidence="10 11">DSM 46701</strain>
    </source>
</reference>
<comment type="caution">
    <text evidence="9">Lacks conserved residue(s) required for the propagation of feature annotation.</text>
</comment>
<keyword evidence="7 9" id="KW-0408">Iron</keyword>
<dbReference type="InterPro" id="IPR004313">
    <property type="entry name" value="ARD"/>
</dbReference>
<evidence type="ECO:0000256" key="3">
    <source>
        <dbReference type="ARBA" id="ARBA00022605"/>
    </source>
</evidence>
<dbReference type="Gene3D" id="2.60.120.10">
    <property type="entry name" value="Jelly Rolls"/>
    <property type="match status" value="1"/>
</dbReference>
<feature type="binding site" evidence="9">
    <location>
        <position position="145"/>
    </location>
    <ligand>
        <name>Ni(2+)</name>
        <dbReference type="ChEBI" id="CHEBI:49786"/>
    </ligand>
</feature>
<keyword evidence="5 9" id="KW-0223">Dioxygenase</keyword>
<dbReference type="GO" id="GO:0019284">
    <property type="term" value="P:L-methionine salvage from S-adenosylmethionine"/>
    <property type="evidence" value="ECO:0007669"/>
    <property type="project" value="InterPro"/>
</dbReference>
<evidence type="ECO:0000256" key="5">
    <source>
        <dbReference type="ARBA" id="ARBA00022964"/>
    </source>
</evidence>
<proteinExistence type="inferred from homology"/>
<dbReference type="STRING" id="1173111.SAMN05444955_12231"/>
<evidence type="ECO:0000256" key="8">
    <source>
        <dbReference type="ARBA" id="ARBA00023167"/>
    </source>
</evidence>
<dbReference type="HAMAP" id="MF_01682">
    <property type="entry name" value="Salvage_MtnD"/>
    <property type="match status" value="1"/>
</dbReference>
<comment type="catalytic activity">
    <reaction evidence="1 9">
        <text>1,2-dihydroxy-5-(methylsulfanyl)pent-1-en-3-one + O2 = 4-methylsulfanyl-2-oxobutanoate + formate + 2 H(+)</text>
        <dbReference type="Rhea" id="RHEA:24504"/>
        <dbReference type="ChEBI" id="CHEBI:15378"/>
        <dbReference type="ChEBI" id="CHEBI:15379"/>
        <dbReference type="ChEBI" id="CHEBI:15740"/>
        <dbReference type="ChEBI" id="CHEBI:16723"/>
        <dbReference type="ChEBI" id="CHEBI:49252"/>
        <dbReference type="EC" id="1.13.11.54"/>
    </reaction>
</comment>
<feature type="binding site" evidence="9">
    <location>
        <position position="105"/>
    </location>
    <ligand>
        <name>Fe(2+)</name>
        <dbReference type="ChEBI" id="CHEBI:29033"/>
    </ligand>
</feature>
<dbReference type="InterPro" id="IPR023956">
    <property type="entry name" value="ARD_bac"/>
</dbReference>
<evidence type="ECO:0000256" key="2">
    <source>
        <dbReference type="ARBA" id="ARBA00022596"/>
    </source>
</evidence>
<dbReference type="SUPFAM" id="SSF51182">
    <property type="entry name" value="RmlC-like cupins"/>
    <property type="match status" value="1"/>
</dbReference>
<dbReference type="GO" id="GO:0016151">
    <property type="term" value="F:nickel cation binding"/>
    <property type="evidence" value="ECO:0007669"/>
    <property type="project" value="UniProtKB-UniRule"/>
</dbReference>
<dbReference type="EC" id="1.13.11.54" evidence="9"/>
<comment type="catalytic activity">
    <reaction evidence="9">
        <text>1,2-dihydroxy-5-(methylsulfanyl)pent-1-en-3-one + O2 = 3-(methylsulfanyl)propanoate + CO + formate + 2 H(+)</text>
        <dbReference type="Rhea" id="RHEA:14161"/>
        <dbReference type="ChEBI" id="CHEBI:15378"/>
        <dbReference type="ChEBI" id="CHEBI:15379"/>
        <dbReference type="ChEBI" id="CHEBI:15740"/>
        <dbReference type="ChEBI" id="CHEBI:17245"/>
        <dbReference type="ChEBI" id="CHEBI:49016"/>
        <dbReference type="ChEBI" id="CHEBI:49252"/>
        <dbReference type="EC" id="1.13.11.53"/>
    </reaction>
</comment>
<keyword evidence="6 9" id="KW-0560">Oxidoreductase</keyword>
<dbReference type="UniPathway" id="UPA00904">
    <property type="reaction ID" value="UER00878"/>
</dbReference>
<dbReference type="InterPro" id="IPR011051">
    <property type="entry name" value="RmlC_Cupin_sf"/>
</dbReference>
<dbReference type="RefSeq" id="WP_089973105.1">
    <property type="nucleotide sequence ID" value="NZ_FOCQ01000022.1"/>
</dbReference>
<feature type="binding site" evidence="9">
    <location>
        <position position="99"/>
    </location>
    <ligand>
        <name>Ni(2+)</name>
        <dbReference type="ChEBI" id="CHEBI:49786"/>
    </ligand>
</feature>
<dbReference type="CDD" id="cd02232">
    <property type="entry name" value="cupin_ARD"/>
    <property type="match status" value="1"/>
</dbReference>
<comment type="pathway">
    <text evidence="9">Amino-acid biosynthesis; L-methionine biosynthesis via salvage pathway; L-methionine from S-methyl-5-thio-alpha-D-ribose 1-phosphate: step 5/6.</text>
</comment>
<dbReference type="InterPro" id="IPR014710">
    <property type="entry name" value="RmlC-like_jellyroll"/>
</dbReference>
<evidence type="ECO:0000256" key="7">
    <source>
        <dbReference type="ARBA" id="ARBA00023004"/>
    </source>
</evidence>
<comment type="similarity">
    <text evidence="9">Belongs to the acireductone dioxygenase (ARD) family.</text>
</comment>
<evidence type="ECO:0000313" key="10">
    <source>
        <dbReference type="EMBL" id="SEN76740.1"/>
    </source>
</evidence>
<evidence type="ECO:0000256" key="4">
    <source>
        <dbReference type="ARBA" id="ARBA00022723"/>
    </source>
</evidence>
<dbReference type="AlphaFoldDB" id="A0A1H8J7G5"/>
<evidence type="ECO:0000256" key="6">
    <source>
        <dbReference type="ARBA" id="ARBA00023002"/>
    </source>
</evidence>
<dbReference type="Pfam" id="PF03079">
    <property type="entry name" value="ARD"/>
    <property type="match status" value="1"/>
</dbReference>
<comment type="cofactor">
    <cofactor evidence="9">
        <name>Ni(2+)</name>
        <dbReference type="ChEBI" id="CHEBI:49786"/>
    </cofactor>
    <text evidence="9">Binds 1 nickel ion per monomer.</text>
</comment>
<dbReference type="EC" id="1.13.11.53" evidence="9"/>
<feature type="binding site" evidence="9">
    <location>
        <position position="99"/>
    </location>
    <ligand>
        <name>Fe(2+)</name>
        <dbReference type="ChEBI" id="CHEBI:29033"/>
    </ligand>
</feature>
<evidence type="ECO:0000256" key="9">
    <source>
        <dbReference type="HAMAP-Rule" id="MF_01682"/>
    </source>
</evidence>
<dbReference type="Proteomes" id="UP000199695">
    <property type="component" value="Unassembled WGS sequence"/>
</dbReference>
<dbReference type="GO" id="GO:0010308">
    <property type="term" value="F:acireductone dioxygenase (Ni2+-requiring) activity"/>
    <property type="evidence" value="ECO:0007669"/>
    <property type="project" value="UniProtKB-UniRule"/>
</dbReference>
<evidence type="ECO:0000256" key="1">
    <source>
        <dbReference type="ARBA" id="ARBA00000428"/>
    </source>
</evidence>
<feature type="binding site" evidence="9">
    <location>
        <position position="101"/>
    </location>
    <ligand>
        <name>Ni(2+)</name>
        <dbReference type="ChEBI" id="CHEBI:49786"/>
    </ligand>
</feature>
<dbReference type="GO" id="GO:0005506">
    <property type="term" value="F:iron ion binding"/>
    <property type="evidence" value="ECO:0007669"/>
    <property type="project" value="UniProtKB-UniRule"/>
</dbReference>
<keyword evidence="8 9" id="KW-0486">Methionine biosynthesis</keyword>
<dbReference type="EMBL" id="FOCQ01000022">
    <property type="protein sequence ID" value="SEN76740.1"/>
    <property type="molecule type" value="Genomic_DNA"/>
</dbReference>
<keyword evidence="4 9" id="KW-0479">Metal-binding</keyword>
<comment type="function">
    <text evidence="9">Catalyzes 2 different reactions between oxygene and the acireductone 1,2-dihydroxy-3-keto-5-methylthiopentene (DHK-MTPene) depending upon the metal bound in the active site. Fe-containing acireductone dioxygenase (Fe-ARD) produces formate and 2-keto-4-methylthiobutyrate (KMTB), the alpha-ketoacid precursor of methionine in the methionine recycle pathway. Ni-containing acireductone dioxygenase (Ni-ARD) produces methylthiopropionate, carbon monoxide and formate, and does not lie on the methionine recycle pathway.</text>
</comment>
<keyword evidence="2 9" id="KW-0533">Nickel</keyword>
<feature type="binding site" evidence="9">
    <location>
        <position position="105"/>
    </location>
    <ligand>
        <name>Ni(2+)</name>
        <dbReference type="ChEBI" id="CHEBI:49786"/>
    </ligand>
</feature>
<sequence>MAQIRIRNSGKRLQTEQEVRSFLEEQGVLYEHWPTEKLPSRLREKFVLSDEEKEEILQVYQEEIESLAKRNGYVQWDVVALSEATPNLEELLKKFENVHVHTEDEVRAIVSGNGIFTIKGKEGTGYFDVELSAGDVISVPVNTPHFFTLMENRKVVAVRLFIDPSGWVAHPYQDPEFNA</sequence>
<keyword evidence="3 9" id="KW-0028">Amino-acid biosynthesis</keyword>
<feature type="site" description="Important to generate the dianion" evidence="9">
    <location>
        <position position="107"/>
    </location>
</feature>
<dbReference type="GO" id="GO:0010309">
    <property type="term" value="F:acireductone dioxygenase [iron(II)-requiring] activity"/>
    <property type="evidence" value="ECO:0007669"/>
    <property type="project" value="UniProtKB-UniRule"/>
</dbReference>
<dbReference type="OrthoDB" id="9795636at2"/>
<name>A0A1H8J7G5_9BACL</name>
<feature type="binding site" evidence="9">
    <location>
        <position position="145"/>
    </location>
    <ligand>
        <name>Fe(2+)</name>
        <dbReference type="ChEBI" id="CHEBI:29033"/>
    </ligand>
</feature>
<evidence type="ECO:0000313" key="11">
    <source>
        <dbReference type="Proteomes" id="UP000199695"/>
    </source>
</evidence>
<dbReference type="PANTHER" id="PTHR23418:SF0">
    <property type="entry name" value="ACIREDUCTONE DIOXYGENASE"/>
    <property type="match status" value="1"/>
</dbReference>
<organism evidence="10 11">
    <name type="scientific">Lihuaxuella thermophila</name>
    <dbReference type="NCBI Taxonomy" id="1173111"/>
    <lineage>
        <taxon>Bacteria</taxon>
        <taxon>Bacillati</taxon>
        <taxon>Bacillota</taxon>
        <taxon>Bacilli</taxon>
        <taxon>Bacillales</taxon>
        <taxon>Thermoactinomycetaceae</taxon>
        <taxon>Lihuaxuella</taxon>
    </lineage>
</organism>
<accession>A0A1H8J7G5</accession>